<evidence type="ECO:0000256" key="13">
    <source>
        <dbReference type="ARBA" id="ARBA00023228"/>
    </source>
</evidence>
<keyword evidence="10" id="KW-0378">Hydrolase</keyword>
<comment type="caution">
    <text evidence="20">The sequence shown here is derived from an EMBL/GenBank/DDBJ whole genome shotgun (WGS) entry which is preliminary data.</text>
</comment>
<evidence type="ECO:0000256" key="9">
    <source>
        <dbReference type="ARBA" id="ARBA00022759"/>
    </source>
</evidence>
<comment type="subcellular location">
    <subcellularLocation>
        <location evidence="2">Lysosome</location>
    </subcellularLocation>
</comment>
<evidence type="ECO:0000313" key="21">
    <source>
        <dbReference type="Proteomes" id="UP000824782"/>
    </source>
</evidence>
<feature type="chain" id="PRO_5044715424" description="Deoxyribonuclease-2-alpha" evidence="19">
    <location>
        <begin position="18"/>
        <end position="344"/>
    </location>
</feature>
<comment type="function">
    <text evidence="18">Hydrolyzes DNA under acidic conditions with a preference for double-stranded DNA. Plays a major role in the clearance of nucleic acids generated through apoptosis, hence preventing autoinflammation. Necessary for proper fetal development and for definitive erythropoiesis in fetal liver and bone marrow, where it degrades nuclear DNA expelled from erythroid precursor cells.</text>
</comment>
<evidence type="ECO:0000256" key="8">
    <source>
        <dbReference type="ARBA" id="ARBA00022729"/>
    </source>
</evidence>
<dbReference type="GO" id="GO:0005764">
    <property type="term" value="C:lysosome"/>
    <property type="evidence" value="ECO:0007669"/>
    <property type="project" value="UniProtKB-SubCell"/>
</dbReference>
<comment type="similarity">
    <text evidence="3">Belongs to the DNase II family.</text>
</comment>
<dbReference type="AlphaFoldDB" id="A0AAV6Z553"/>
<keyword evidence="13" id="KW-0458">Lysosome</keyword>
<evidence type="ECO:0000256" key="15">
    <source>
        <dbReference type="ARBA" id="ARBA00041393"/>
    </source>
</evidence>
<name>A0AAV6Z553_ENGPU</name>
<keyword evidence="8 19" id="KW-0732">Signal</keyword>
<evidence type="ECO:0000256" key="17">
    <source>
        <dbReference type="ARBA" id="ARBA00043033"/>
    </source>
</evidence>
<sequence length="344" mass="38221">MSLPLLVTLVLPALCSAAISCYGDQGGPVDWFIVYKLPRQDHTPEGGMKYMYQDGNSGGWVRGASLMNSTDSAVGKTLSQLYRSSQSKDVAYVLYNDQVPNVATNAIRGHTKGVVLLDNTQGFWLIHSTPHFPPSTALKYDWPPNAYHNGQSFICVTYPYAQFKDIGIQLMYNTITPYDSSVPDPFASDLPDLKSAAMKKQITQPPWKRQVTLTSSGGKQFTSFAKHANFGDDLYSGWVSEVLKSDLCVQFWLNSRGILQSNCSQPYHTYTIQNISFGSTISYSSHIDHSKWCVTWSDSPGWACIGDMNRDNEEMQRGGGTLCSSDPVVWKSFKTLVSDYSKCN</sequence>
<keyword evidence="12" id="KW-0325">Glycoprotein</keyword>
<dbReference type="InterPro" id="IPR004947">
    <property type="entry name" value="DNase_II"/>
</dbReference>
<evidence type="ECO:0000256" key="2">
    <source>
        <dbReference type="ARBA" id="ARBA00004371"/>
    </source>
</evidence>
<proteinExistence type="inferred from homology"/>
<evidence type="ECO:0000256" key="12">
    <source>
        <dbReference type="ARBA" id="ARBA00023180"/>
    </source>
</evidence>
<dbReference type="PANTHER" id="PTHR10858:SF9">
    <property type="entry name" value="DEOXYRIBONUCLEASE-2-ALPHA"/>
    <property type="match status" value="1"/>
</dbReference>
<reference evidence="20" key="1">
    <citation type="thesis" date="2020" institute="ProQuest LLC" country="789 East Eisenhower Parkway, Ann Arbor, MI, USA">
        <title>Comparative Genomics and Chromosome Evolution.</title>
        <authorList>
            <person name="Mudd A.B."/>
        </authorList>
    </citation>
    <scope>NUCLEOTIDE SEQUENCE</scope>
    <source>
        <strain evidence="20">237g6f4</strain>
        <tissue evidence="20">Blood</tissue>
    </source>
</reference>
<keyword evidence="6" id="KW-0053">Apoptosis</keyword>
<evidence type="ECO:0000256" key="14">
    <source>
        <dbReference type="ARBA" id="ARBA00039868"/>
    </source>
</evidence>
<keyword evidence="9" id="KW-0255">Endonuclease</keyword>
<evidence type="ECO:0000256" key="4">
    <source>
        <dbReference type="ARBA" id="ARBA00012036"/>
    </source>
</evidence>
<keyword evidence="5" id="KW-0217">Developmental protein</keyword>
<keyword evidence="7" id="KW-0540">Nuclease</keyword>
<accession>A0AAV6Z553</accession>
<feature type="signal peptide" evidence="19">
    <location>
        <begin position="1"/>
        <end position="17"/>
    </location>
</feature>
<dbReference type="EC" id="3.1.22.1" evidence="4"/>
<dbReference type="GO" id="GO:0006309">
    <property type="term" value="P:apoptotic DNA fragmentation"/>
    <property type="evidence" value="ECO:0007669"/>
    <property type="project" value="TreeGrafter"/>
</dbReference>
<protein>
    <recommendedName>
        <fullName evidence="14">Deoxyribonuclease-2-alpha</fullName>
        <ecNumber evidence="4">3.1.22.1</ecNumber>
    </recommendedName>
    <alternativeName>
        <fullName evidence="15">Acid DNase</fullName>
    </alternativeName>
    <alternativeName>
        <fullName evidence="17">Deoxyribonuclease II alpha</fullName>
    </alternativeName>
    <alternativeName>
        <fullName evidence="16">Lysosomal DNase II</fullName>
    </alternativeName>
</protein>
<organism evidence="20 21">
    <name type="scientific">Engystomops pustulosus</name>
    <name type="common">Tungara frog</name>
    <name type="synonym">Physalaemus pustulosus</name>
    <dbReference type="NCBI Taxonomy" id="76066"/>
    <lineage>
        <taxon>Eukaryota</taxon>
        <taxon>Metazoa</taxon>
        <taxon>Chordata</taxon>
        <taxon>Craniata</taxon>
        <taxon>Vertebrata</taxon>
        <taxon>Euteleostomi</taxon>
        <taxon>Amphibia</taxon>
        <taxon>Batrachia</taxon>
        <taxon>Anura</taxon>
        <taxon>Neobatrachia</taxon>
        <taxon>Hyloidea</taxon>
        <taxon>Leptodactylidae</taxon>
        <taxon>Leiuperinae</taxon>
        <taxon>Engystomops</taxon>
    </lineage>
</organism>
<dbReference type="EMBL" id="WNYA01002129">
    <property type="protein sequence ID" value="KAG8544608.1"/>
    <property type="molecule type" value="Genomic_DNA"/>
</dbReference>
<gene>
    <name evidence="20" type="ORF">GDO81_022186</name>
</gene>
<evidence type="ECO:0000256" key="5">
    <source>
        <dbReference type="ARBA" id="ARBA00022473"/>
    </source>
</evidence>
<evidence type="ECO:0000256" key="18">
    <source>
        <dbReference type="ARBA" id="ARBA00045381"/>
    </source>
</evidence>
<dbReference type="EMBL" id="WNYA01002129">
    <property type="protein sequence ID" value="KAG8544610.1"/>
    <property type="molecule type" value="Genomic_DNA"/>
</dbReference>
<dbReference type="PANTHER" id="PTHR10858">
    <property type="entry name" value="DEOXYRIBONUCLEASE II"/>
    <property type="match status" value="1"/>
</dbReference>
<evidence type="ECO:0000256" key="7">
    <source>
        <dbReference type="ARBA" id="ARBA00022722"/>
    </source>
</evidence>
<evidence type="ECO:0000256" key="6">
    <source>
        <dbReference type="ARBA" id="ARBA00022703"/>
    </source>
</evidence>
<dbReference type="GO" id="GO:0004531">
    <property type="term" value="F:deoxyribonuclease II activity"/>
    <property type="evidence" value="ECO:0007669"/>
    <property type="project" value="UniProtKB-EC"/>
</dbReference>
<dbReference type="EMBL" id="WNYA01002129">
    <property type="protein sequence ID" value="KAG8544609.1"/>
    <property type="molecule type" value="Genomic_DNA"/>
</dbReference>
<dbReference type="EMBL" id="WNYA01002129">
    <property type="protein sequence ID" value="KAG8544606.1"/>
    <property type="molecule type" value="Genomic_DNA"/>
</dbReference>
<keyword evidence="21" id="KW-1185">Reference proteome</keyword>
<evidence type="ECO:0000256" key="10">
    <source>
        <dbReference type="ARBA" id="ARBA00022801"/>
    </source>
</evidence>
<evidence type="ECO:0000256" key="19">
    <source>
        <dbReference type="SAM" id="SignalP"/>
    </source>
</evidence>
<dbReference type="Pfam" id="PF03265">
    <property type="entry name" value="DNase_II"/>
    <property type="match status" value="1"/>
</dbReference>
<evidence type="ECO:0000256" key="11">
    <source>
        <dbReference type="ARBA" id="ARBA00023157"/>
    </source>
</evidence>
<keyword evidence="11" id="KW-1015">Disulfide bond</keyword>
<evidence type="ECO:0000256" key="3">
    <source>
        <dbReference type="ARBA" id="ARBA00007527"/>
    </source>
</evidence>
<comment type="catalytic activity">
    <reaction evidence="1">
        <text>Endonucleolytic cleavage to nucleoside 3'-phosphates and 3'-phosphooligonucleotide end-products.</text>
        <dbReference type="EC" id="3.1.22.1"/>
    </reaction>
</comment>
<dbReference type="EMBL" id="WNYA01002129">
    <property type="protein sequence ID" value="KAG8544607.1"/>
    <property type="molecule type" value="Genomic_DNA"/>
</dbReference>
<evidence type="ECO:0000256" key="1">
    <source>
        <dbReference type="ARBA" id="ARBA00000447"/>
    </source>
</evidence>
<evidence type="ECO:0000256" key="16">
    <source>
        <dbReference type="ARBA" id="ARBA00041918"/>
    </source>
</evidence>
<evidence type="ECO:0000313" key="20">
    <source>
        <dbReference type="EMBL" id="KAG8544609.1"/>
    </source>
</evidence>
<dbReference type="Proteomes" id="UP000824782">
    <property type="component" value="Unassembled WGS sequence"/>
</dbReference>